<name>A0A081NFC5_9GAMM</name>
<proteinExistence type="predicted"/>
<dbReference type="AlphaFoldDB" id="A0A081NFC5"/>
<keyword evidence="3" id="KW-1185">Reference proteome</keyword>
<feature type="compositionally biased region" description="Polar residues" evidence="1">
    <location>
        <begin position="169"/>
        <end position="193"/>
    </location>
</feature>
<accession>A0A081NFC5</accession>
<comment type="caution">
    <text evidence="2">The sequence shown here is derived from an EMBL/GenBank/DDBJ whole genome shotgun (WGS) entry which is preliminary data.</text>
</comment>
<organism evidence="2 3">
    <name type="scientific">Endozoicomonas numazuensis</name>
    <dbReference type="NCBI Taxonomy" id="1137799"/>
    <lineage>
        <taxon>Bacteria</taxon>
        <taxon>Pseudomonadati</taxon>
        <taxon>Pseudomonadota</taxon>
        <taxon>Gammaproteobacteria</taxon>
        <taxon>Oceanospirillales</taxon>
        <taxon>Endozoicomonadaceae</taxon>
        <taxon>Endozoicomonas</taxon>
    </lineage>
</organism>
<feature type="region of interest" description="Disordered" evidence="1">
    <location>
        <begin position="165"/>
        <end position="211"/>
    </location>
</feature>
<dbReference type="eggNOG" id="ENOG502Z819">
    <property type="taxonomic scope" value="Bacteria"/>
</dbReference>
<protein>
    <submittedName>
        <fullName evidence="2">Uncharacterized protein</fullName>
    </submittedName>
</protein>
<sequence>MARWNDFNDATDQGSYDVIPSGTLVKVRMTLKPGGYDNPEMGWTGGYATCGDTGAIYLNAEFTVLEGQYAKRKVWSLIGMHSPKGLEWENMGRSFVRGILQSARNIKAEDNSPPAYKARQLQSLSELDGIEFVAKVSTEKDQYDEPKNVIKQAITPEHKQYAQLMFGQTAPQGHPQTAQQGGHSQAQLQSQLYSPPDSAPHPAESYNNQWD</sequence>
<evidence type="ECO:0000313" key="3">
    <source>
        <dbReference type="Proteomes" id="UP000028073"/>
    </source>
</evidence>
<reference evidence="2 3" key="1">
    <citation type="submission" date="2014-06" db="EMBL/GenBank/DDBJ databases">
        <title>Whole Genome Sequences of Three Symbiotic Endozoicomonas Bacteria.</title>
        <authorList>
            <person name="Neave M.J."/>
            <person name="Apprill A."/>
            <person name="Voolstra C.R."/>
        </authorList>
    </citation>
    <scope>NUCLEOTIDE SEQUENCE [LARGE SCALE GENOMIC DNA]</scope>
    <source>
        <strain evidence="2 3">DSM 25634</strain>
    </source>
</reference>
<dbReference type="STRING" id="1137799.GZ78_14905"/>
<evidence type="ECO:0000256" key="1">
    <source>
        <dbReference type="SAM" id="MobiDB-lite"/>
    </source>
</evidence>
<dbReference type="EMBL" id="JOKH01000003">
    <property type="protein sequence ID" value="KEQ17148.1"/>
    <property type="molecule type" value="Genomic_DNA"/>
</dbReference>
<dbReference type="Proteomes" id="UP000028073">
    <property type="component" value="Unassembled WGS sequence"/>
</dbReference>
<evidence type="ECO:0000313" key="2">
    <source>
        <dbReference type="EMBL" id="KEQ17148.1"/>
    </source>
</evidence>
<gene>
    <name evidence="2" type="ORF">GZ78_14905</name>
</gene>